<comment type="caution">
    <text evidence="11">The sequence shown here is derived from an EMBL/GenBank/DDBJ whole genome shotgun (WGS) entry which is preliminary data.</text>
</comment>
<dbReference type="EMBL" id="VJXX01000008">
    <property type="protein sequence ID" value="MPY12269.1"/>
    <property type="molecule type" value="Genomic_DNA"/>
</dbReference>
<feature type="domain" description="Pycsar effector protein" evidence="10">
    <location>
        <begin position="21"/>
        <end position="202"/>
    </location>
</feature>
<keyword evidence="4" id="KW-0547">Nucleotide-binding</keyword>
<sequence>MNLFRKPASSVPEVVLAEPDHAWKVLATTNEWIRHADAKTGVTLAFVGVTGTTLFNLVKDEMEWSPLLNILVFADLLALVLAITFAYFALSPRTKTRAERRKWVQRRKGQPQSDATTAGKAAQQDQINLLFFGHIATHYKDQGPSYHEVLTLITKDRERLTGQIAAQIHENSHVATNKFKYVDRAIKAELAAVAVLIGIVISVIVGH</sequence>
<evidence type="ECO:0000256" key="9">
    <source>
        <dbReference type="SAM" id="Phobius"/>
    </source>
</evidence>
<keyword evidence="12" id="KW-1185">Reference proteome</keyword>
<evidence type="ECO:0000256" key="2">
    <source>
        <dbReference type="ARBA" id="ARBA00022475"/>
    </source>
</evidence>
<evidence type="ECO:0000313" key="12">
    <source>
        <dbReference type="Proteomes" id="UP000326464"/>
    </source>
</evidence>
<evidence type="ECO:0000256" key="6">
    <source>
        <dbReference type="ARBA" id="ARBA00023118"/>
    </source>
</evidence>
<proteinExistence type="predicted"/>
<evidence type="ECO:0000256" key="4">
    <source>
        <dbReference type="ARBA" id="ARBA00022741"/>
    </source>
</evidence>
<dbReference type="GO" id="GO:0005886">
    <property type="term" value="C:plasma membrane"/>
    <property type="evidence" value="ECO:0007669"/>
    <property type="project" value="UniProtKB-SubCell"/>
</dbReference>
<feature type="transmembrane region" description="Helical" evidence="9">
    <location>
        <begin position="41"/>
        <end position="58"/>
    </location>
</feature>
<evidence type="ECO:0000313" key="11">
    <source>
        <dbReference type="EMBL" id="MPY12269.1"/>
    </source>
</evidence>
<dbReference type="RefSeq" id="WP_152817130.1">
    <property type="nucleotide sequence ID" value="NZ_VJXX01000008.1"/>
</dbReference>
<gene>
    <name evidence="11" type="ORF">FNH21_16375</name>
</gene>
<evidence type="ECO:0000256" key="5">
    <source>
        <dbReference type="ARBA" id="ARBA00022989"/>
    </source>
</evidence>
<dbReference type="OrthoDB" id="4550756at2"/>
<keyword evidence="5 9" id="KW-1133">Transmembrane helix</keyword>
<dbReference type="AlphaFoldDB" id="A0A7X1NSK8"/>
<comment type="subcellular location">
    <subcellularLocation>
        <location evidence="1">Cell membrane</location>
    </subcellularLocation>
</comment>
<feature type="region of interest" description="Disordered" evidence="8">
    <location>
        <begin position="100"/>
        <end position="119"/>
    </location>
</feature>
<keyword evidence="7 9" id="KW-0472">Membrane</keyword>
<keyword evidence="2" id="KW-1003">Cell membrane</keyword>
<organism evidence="11 12">
    <name type="scientific">Arthrobacter bussei</name>
    <dbReference type="NCBI Taxonomy" id="2594179"/>
    <lineage>
        <taxon>Bacteria</taxon>
        <taxon>Bacillati</taxon>
        <taxon>Actinomycetota</taxon>
        <taxon>Actinomycetes</taxon>
        <taxon>Micrococcales</taxon>
        <taxon>Micrococcaceae</taxon>
        <taxon>Arthrobacter</taxon>
    </lineage>
</organism>
<evidence type="ECO:0000256" key="1">
    <source>
        <dbReference type="ARBA" id="ARBA00004236"/>
    </source>
</evidence>
<keyword evidence="3 9" id="KW-0812">Transmembrane</keyword>
<keyword evidence="6" id="KW-0051">Antiviral defense</keyword>
<feature type="compositionally biased region" description="Basic residues" evidence="8">
    <location>
        <begin position="100"/>
        <end position="109"/>
    </location>
</feature>
<dbReference type="GO" id="GO:0000166">
    <property type="term" value="F:nucleotide binding"/>
    <property type="evidence" value="ECO:0007669"/>
    <property type="project" value="UniProtKB-KW"/>
</dbReference>
<protein>
    <recommendedName>
        <fullName evidence="10">Pycsar effector protein domain-containing protein</fullName>
    </recommendedName>
</protein>
<reference evidence="12" key="1">
    <citation type="submission" date="2019-07" db="EMBL/GenBank/DDBJ databases">
        <title>Arthrobacter KR32 sp. nov., isolated from mountain cheese made of cows milk.</title>
        <authorList>
            <person name="Flegler A."/>
        </authorList>
    </citation>
    <scope>NUCLEOTIDE SEQUENCE [LARGE SCALE GENOMIC DNA]</scope>
    <source>
        <strain evidence="12">KR32</strain>
    </source>
</reference>
<dbReference type="InterPro" id="IPR043760">
    <property type="entry name" value="PycTM_dom"/>
</dbReference>
<feature type="transmembrane region" description="Helical" evidence="9">
    <location>
        <begin position="70"/>
        <end position="90"/>
    </location>
</feature>
<evidence type="ECO:0000259" key="10">
    <source>
        <dbReference type="Pfam" id="PF18967"/>
    </source>
</evidence>
<dbReference type="Pfam" id="PF18967">
    <property type="entry name" value="PycTM"/>
    <property type="match status" value="1"/>
</dbReference>
<name>A0A7X1NSK8_9MICC</name>
<dbReference type="GO" id="GO:0051607">
    <property type="term" value="P:defense response to virus"/>
    <property type="evidence" value="ECO:0007669"/>
    <property type="project" value="UniProtKB-KW"/>
</dbReference>
<evidence type="ECO:0000256" key="8">
    <source>
        <dbReference type="SAM" id="MobiDB-lite"/>
    </source>
</evidence>
<feature type="transmembrane region" description="Helical" evidence="9">
    <location>
        <begin position="188"/>
        <end position="206"/>
    </location>
</feature>
<dbReference type="Proteomes" id="UP000326464">
    <property type="component" value="Unassembled WGS sequence"/>
</dbReference>
<evidence type="ECO:0000256" key="7">
    <source>
        <dbReference type="ARBA" id="ARBA00023136"/>
    </source>
</evidence>
<evidence type="ECO:0000256" key="3">
    <source>
        <dbReference type="ARBA" id="ARBA00022692"/>
    </source>
</evidence>
<accession>A0A7X1NSK8</accession>